<dbReference type="InterPro" id="IPR009951">
    <property type="entry name" value="Host-nuc_inhib_Gam"/>
</dbReference>
<dbReference type="GO" id="GO:0003690">
    <property type="term" value="F:double-stranded DNA binding"/>
    <property type="evidence" value="ECO:0007669"/>
    <property type="project" value="InterPro"/>
</dbReference>
<dbReference type="KEGG" id="smar:SM39_0237"/>
<evidence type="ECO:0000313" key="1">
    <source>
        <dbReference type="EMBL" id="BAO32304.1"/>
    </source>
</evidence>
<dbReference type="Pfam" id="PF07352">
    <property type="entry name" value="Phage_Mu_Gam"/>
    <property type="match status" value="1"/>
</dbReference>
<reference evidence="1" key="1">
    <citation type="journal article" date="2014" name="Genome Biol. Evol.">
        <title>Genome evolution and plasticity of Serratia marcescens, an important multidrug-resistant nosocomial pathogen.</title>
        <authorList>
            <person name="Iguchi A."/>
            <person name="Nagaya Y."/>
            <person name="Pradel E."/>
            <person name="Ooka T."/>
            <person name="Ogura Y."/>
            <person name="Katsura K."/>
            <person name="Kurokawa K."/>
            <person name="Oshima K."/>
            <person name="Hattori M."/>
            <person name="Parkhill J."/>
            <person name="Sebaihia M."/>
            <person name="Coulthurst S.J."/>
            <person name="Gotoh N."/>
            <person name="Thomson N.R."/>
            <person name="Ewbank J.J."/>
            <person name="Hayashi T."/>
        </authorList>
    </citation>
    <scope>NUCLEOTIDE SEQUENCE</scope>
    <source>
        <strain evidence="1">SM39</strain>
    </source>
</reference>
<organism evidence="1">
    <name type="scientific">Serratia marcescens SM39</name>
    <dbReference type="NCBI Taxonomy" id="1334564"/>
    <lineage>
        <taxon>Bacteria</taxon>
        <taxon>Pseudomonadati</taxon>
        <taxon>Pseudomonadota</taxon>
        <taxon>Gammaproteobacteria</taxon>
        <taxon>Enterobacterales</taxon>
        <taxon>Yersiniaceae</taxon>
        <taxon>Serratia</taxon>
    </lineage>
</organism>
<dbReference type="AlphaFoldDB" id="A0AAT9E101"/>
<sequence>MAKGKKRLKAAAVPYAAQTKTEVIDGIKSLGDLQRQLTRIETEMNDQIAAVTQYHSPEIERLKVEISGLQQGIQTWCEANRTELTQDGKTKTVNLTTGEVIWRNRPPSCTIRGAEAVIAALKRLKLTRFIRSKEEINKDAILNEQAAVKDIPGITINRNLEDFAIVPFEQEIAQ</sequence>
<proteinExistence type="predicted"/>
<dbReference type="GO" id="GO:0042262">
    <property type="term" value="P:DNA protection"/>
    <property type="evidence" value="ECO:0007669"/>
    <property type="project" value="InterPro"/>
</dbReference>
<accession>A0AAT9E101</accession>
<dbReference type="RefSeq" id="WP_041033450.1">
    <property type="nucleotide sequence ID" value="NZ_AP013063.1"/>
</dbReference>
<name>A0AAT9E101_SERMA</name>
<gene>
    <name evidence="1" type="ORF">SM39_0237</name>
</gene>
<dbReference type="SUPFAM" id="SSF161266">
    <property type="entry name" value="Gam-like"/>
    <property type="match status" value="1"/>
</dbReference>
<protein>
    <submittedName>
        <fullName evidence="1">Host-nuclease inhibitor protein</fullName>
    </submittedName>
</protein>
<dbReference type="Gene3D" id="1.20.5.170">
    <property type="match status" value="1"/>
</dbReference>
<dbReference type="EMBL" id="AP013063">
    <property type="protein sequence ID" value="BAO32304.1"/>
    <property type="molecule type" value="Genomic_DNA"/>
</dbReference>